<feature type="region of interest" description="Disordered" evidence="1">
    <location>
        <begin position="789"/>
        <end position="808"/>
    </location>
</feature>
<accession>A0A1I8NS08</accession>
<feature type="region of interest" description="Disordered" evidence="1">
    <location>
        <begin position="239"/>
        <end position="258"/>
    </location>
</feature>
<protein>
    <submittedName>
        <fullName evidence="2">Uncharacterized protein</fullName>
    </submittedName>
</protein>
<reference evidence="2" key="1">
    <citation type="submission" date="2020-05" db="UniProtKB">
        <authorList>
            <consortium name="EnsemblMetazoa"/>
        </authorList>
    </citation>
    <scope>IDENTIFICATION</scope>
    <source>
        <strain evidence="2">USDA</strain>
    </source>
</reference>
<dbReference type="AlphaFoldDB" id="A0A1I8NS08"/>
<feature type="compositionally biased region" description="Basic and acidic residues" evidence="1">
    <location>
        <begin position="378"/>
        <end position="399"/>
    </location>
</feature>
<keyword evidence="3" id="KW-1185">Reference proteome</keyword>
<feature type="compositionally biased region" description="Polar residues" evidence="1">
    <location>
        <begin position="624"/>
        <end position="643"/>
    </location>
</feature>
<gene>
    <name evidence="2" type="primary">106091642</name>
</gene>
<feature type="compositionally biased region" description="Basic and acidic residues" evidence="1">
    <location>
        <begin position="462"/>
        <end position="483"/>
    </location>
</feature>
<feature type="region of interest" description="Disordered" evidence="1">
    <location>
        <begin position="429"/>
        <end position="483"/>
    </location>
</feature>
<proteinExistence type="predicted"/>
<dbReference type="VEuPathDB" id="VectorBase:SCAU001527"/>
<feature type="region of interest" description="Disordered" evidence="1">
    <location>
        <begin position="624"/>
        <end position="654"/>
    </location>
</feature>
<feature type="region of interest" description="Disordered" evidence="1">
    <location>
        <begin position="988"/>
        <end position="1007"/>
    </location>
</feature>
<evidence type="ECO:0000256" key="1">
    <source>
        <dbReference type="SAM" id="MobiDB-lite"/>
    </source>
</evidence>
<dbReference type="Proteomes" id="UP000095300">
    <property type="component" value="Unassembled WGS sequence"/>
</dbReference>
<evidence type="ECO:0000313" key="2">
    <source>
        <dbReference type="EnsemblMetazoa" id="SCAU001527-PA"/>
    </source>
</evidence>
<sequence length="1007" mass="115991">MGITWKDLRSVGTKLVLDLQEESLKEKNPKILVKRRKQSTRELHWETEKINNKKQTATKDNCNNHQKVSKKCSKCHKENRCNKYRPRAEKSSSRIDKGTLKLTKNENSSDVHMTPQHIHHIEQAFNHAIKTLKHRKKYLKTKMQREQAVRQQQITADQTSSTTWAENLALRNHFSGGNHQKTPQQRSSTTWAESFARHRDIFKHNAKANSNEHYSSKYKCIRISPRHGNDKDLAIRSQERSVGTQMSDRGALGDQKSQTEKGAGALGYLLATHNPNSTSYHCAPRGHASCHRVHRPENSSCCHQRAEYCFGNCDRLPQFLSHSNQCYDTGFRCHEFTQRSSCLINNGEIDCERSPIKSSTKSLSPVVKEDNTLFQQKESADERNFSKEMENQSASKKEYQNVCKSVNERAKERDKQEETRNQCETVFQRNVEGRKENSQTRNRTHLRPISEGDIKEHRAKNEKRTQEMNEERGNKPELSEESEYRRKLKLMQVLDIERATKFQQVFELYAEDFDTRVQKLEETSSTKLVPSPTDIYKVQSKRKTLQKREPINYKSMETSTKQRLDSKAAEYPLETLRLLKTMKILEYKPIKPKSKEIKGNLDLEYQKALGKQQKYQEYVKSYETDNNPRQVNGSSDNSNSQCASAKELQRPDEGLKRYGTFTRIHAIDAQKTYEEFEKDVIQGSAHIQKPLHHETDHSSLKESDANVKMYPNGLASFGSNSTRTTNEAMNSTIERIRNEYSAAASIVLENGEVVTYDRITSKYIESEKLPIQQNKESLRNHKSPIIESESMEMRSSPAKPNGVENSTQDKFKIPTADIIRKYLTHTEIENQDHKKTQSEGYHKESFRKNFDDSPVKLFTSQTLDSVKASSPSHKTYIAQAKRDELKTLFCRKESPSSFEPLTIETPISGQETSHSLTENTTISDLEQHKIIKDQRNQVIGSLKANYENKMTKDLNSSYVSPSKRYPPSLFSKDLTENHQRLTNAANTQKLSSDQAAHKNQGLHVNAT</sequence>
<organism evidence="2 3">
    <name type="scientific">Stomoxys calcitrans</name>
    <name type="common">Stable fly</name>
    <name type="synonym">Conops calcitrans</name>
    <dbReference type="NCBI Taxonomy" id="35570"/>
    <lineage>
        <taxon>Eukaryota</taxon>
        <taxon>Metazoa</taxon>
        <taxon>Ecdysozoa</taxon>
        <taxon>Arthropoda</taxon>
        <taxon>Hexapoda</taxon>
        <taxon>Insecta</taxon>
        <taxon>Pterygota</taxon>
        <taxon>Neoptera</taxon>
        <taxon>Endopterygota</taxon>
        <taxon>Diptera</taxon>
        <taxon>Brachycera</taxon>
        <taxon>Muscomorpha</taxon>
        <taxon>Muscoidea</taxon>
        <taxon>Muscidae</taxon>
        <taxon>Stomoxys</taxon>
    </lineage>
</organism>
<name>A0A1I8NS08_STOCA</name>
<evidence type="ECO:0000313" key="3">
    <source>
        <dbReference type="Proteomes" id="UP000095300"/>
    </source>
</evidence>
<dbReference type="EnsemblMetazoa" id="SCAU001527-RA">
    <property type="protein sequence ID" value="SCAU001527-PA"/>
    <property type="gene ID" value="SCAU001527"/>
</dbReference>
<feature type="region of interest" description="Disordered" evidence="1">
    <location>
        <begin position="375"/>
        <end position="401"/>
    </location>
</feature>